<gene>
    <name evidence="1" type="ORF">I595_3585</name>
</gene>
<evidence type="ECO:0000313" key="1">
    <source>
        <dbReference type="EMBL" id="KPM30288.1"/>
    </source>
</evidence>
<protein>
    <submittedName>
        <fullName evidence="1">Uncharacterized protein</fullName>
    </submittedName>
</protein>
<reference evidence="1 2" key="1">
    <citation type="submission" date="2015-09" db="EMBL/GenBank/DDBJ databases">
        <title>Genome sequence of the marine flavobacterium Croceitalea dokdonensis DOKDO 023 that contains proton- and sodium-pumping rhodopsins.</title>
        <authorList>
            <person name="Kwon S.-K."/>
            <person name="Lee H.K."/>
            <person name="Kwak M.-J."/>
            <person name="Kim J.F."/>
        </authorList>
    </citation>
    <scope>NUCLEOTIDE SEQUENCE [LARGE SCALE GENOMIC DNA]</scope>
    <source>
        <strain evidence="1 2">DOKDO 023</strain>
    </source>
</reference>
<proteinExistence type="predicted"/>
<dbReference type="EMBL" id="LDJX01000011">
    <property type="protein sequence ID" value="KPM30288.1"/>
    <property type="molecule type" value="Genomic_DNA"/>
</dbReference>
<keyword evidence="2" id="KW-1185">Reference proteome</keyword>
<accession>A0A0P7AR71</accession>
<dbReference type="Proteomes" id="UP000050280">
    <property type="component" value="Unassembled WGS sequence"/>
</dbReference>
<dbReference type="AlphaFoldDB" id="A0A0P7AR71"/>
<dbReference type="OrthoDB" id="9808953at2"/>
<organism evidence="1 2">
    <name type="scientific">Croceitalea dokdonensis DOKDO 023</name>
    <dbReference type="NCBI Taxonomy" id="1300341"/>
    <lineage>
        <taxon>Bacteria</taxon>
        <taxon>Pseudomonadati</taxon>
        <taxon>Bacteroidota</taxon>
        <taxon>Flavobacteriia</taxon>
        <taxon>Flavobacteriales</taxon>
        <taxon>Flavobacteriaceae</taxon>
        <taxon>Croceitalea</taxon>
    </lineage>
</organism>
<sequence>MKHIFYFLALSVFTNVVLNAQVKIGENPQTISPGSLLELESTERSLVITRVTAEQMQALPALQGAMVFNTDEGCVFHFDGSSWQNLCANTTNIDFTIDENSLVLVDSDGTEFRVDLGEAISQTFSNLPIENFRETIIITQEGSNYNFEVGEITGENIADNTLQGVDLASASITQDKLAPLSVGQINLQENAVSDFQIDYTEVTLSDFINDAGFITANQVLSPEPNNALIDNNGVFYDEGPLQNLISQNTQEITDHISADGDLDATNEIQDATEVAITAITGNAGTNVQSALEDIQADLDNLNAGGGNTDAQNLSTNNNPGNITIDNGNTITLNVEDGDANDQNEIQDAAEVDIAPITGITGSNVQLALEELQTDVDGLVAGGGADGNDFITGGTLNGELLELTGPGAAGAVVDLSDFALDTDLTSFLTTELDADPTNELQLITSADNSVTINQVGNNFDLSVTTIADGNDFITGGTLAGESLELSGTGLASASIDLSNFALDTDIFSLPDDSAAVNGDVLITDGTGNYSWATVAGGGTDTNNFITTGNLNGDILELTGNGGGAGATVDLSDLALDTEMAIAIAASAALDLDIDPNNEIELPDDATATAGQILATNADGTYSWVDDQTSTATIVSADADQILTTGTDTGALLTNANIDATFATDAELATAVAASAALDLDIDPNNEIELPDDATATAGQILATNADGTYSWVDDQTSTATIVSADADQILTTGTDTGALLTNANIDATFATDAELATAVAASAALDLDIDPNNEIELPDDATATAGQILATNADGTYSWVDDQTSTATIVSADADQILTTGTDTGALLTNANIDATFATDTELATAVAAQANTNFATDNLILNGARTHDLSGNNLVFNGSGNVGIGNLPGTPQDKLDVAGQVRARNGFAATGGTVGQPSYGFYTDDDADTGMFRVAADEIGFSVGGDLALKITEDSDDTNVIVTGAFSTPIRTESGGGTITIGISDHTVIITNAANVNIPAPSNIPTSFNAGQIYVLKNMTVNTLTLSVQYIPSQAPFNPTVSIPAGTTLQLQSDGTTWHQIN</sequence>
<dbReference type="STRING" id="1300341.I595_3585"/>
<dbReference type="PATRIC" id="fig|1300341.3.peg.835"/>
<comment type="caution">
    <text evidence="1">The sequence shown here is derived from an EMBL/GenBank/DDBJ whole genome shotgun (WGS) entry which is preliminary data.</text>
</comment>
<name>A0A0P7AR71_9FLAO</name>
<evidence type="ECO:0000313" key="2">
    <source>
        <dbReference type="Proteomes" id="UP000050280"/>
    </source>
</evidence>
<dbReference type="RefSeq" id="WP_054560532.1">
    <property type="nucleotide sequence ID" value="NZ_LDJX01000011.1"/>
</dbReference>